<evidence type="ECO:0000259" key="5">
    <source>
        <dbReference type="Pfam" id="PF00703"/>
    </source>
</evidence>
<comment type="similarity">
    <text evidence="1">Belongs to the glycosyl hydrolase 2 family.</text>
</comment>
<dbReference type="InterPro" id="IPR013783">
    <property type="entry name" value="Ig-like_fold"/>
</dbReference>
<dbReference type="EMBL" id="JADQDM010000019">
    <property type="protein sequence ID" value="MBF9223860.1"/>
    <property type="molecule type" value="Genomic_DNA"/>
</dbReference>
<dbReference type="SUPFAM" id="SSF49785">
    <property type="entry name" value="Galactose-binding domain-like"/>
    <property type="match status" value="1"/>
</dbReference>
<dbReference type="Pfam" id="PF00703">
    <property type="entry name" value="Glyco_hydro_2"/>
    <property type="match status" value="1"/>
</dbReference>
<keyword evidence="9" id="KW-1185">Reference proteome</keyword>
<dbReference type="Pfam" id="PF16355">
    <property type="entry name" value="DUF4982"/>
    <property type="match status" value="1"/>
</dbReference>
<evidence type="ECO:0000256" key="2">
    <source>
        <dbReference type="ARBA" id="ARBA00022801"/>
    </source>
</evidence>
<dbReference type="Gene3D" id="2.60.120.260">
    <property type="entry name" value="Galactose-binding domain-like"/>
    <property type="match status" value="1"/>
</dbReference>
<organism evidence="8 9">
    <name type="scientific">Hymenobacter ruricola</name>
    <dbReference type="NCBI Taxonomy" id="2791023"/>
    <lineage>
        <taxon>Bacteria</taxon>
        <taxon>Pseudomonadati</taxon>
        <taxon>Bacteroidota</taxon>
        <taxon>Cytophagia</taxon>
        <taxon>Cytophagales</taxon>
        <taxon>Hymenobacteraceae</taxon>
        <taxon>Hymenobacter</taxon>
    </lineage>
</organism>
<proteinExistence type="inferred from homology"/>
<dbReference type="InterPro" id="IPR006102">
    <property type="entry name" value="Ig-like_GH2"/>
</dbReference>
<keyword evidence="3" id="KW-0326">Glycosidase</keyword>
<evidence type="ECO:0000313" key="9">
    <source>
        <dbReference type="Proteomes" id="UP000618931"/>
    </source>
</evidence>
<evidence type="ECO:0000259" key="7">
    <source>
        <dbReference type="Pfam" id="PF16355"/>
    </source>
</evidence>
<keyword evidence="2" id="KW-0378">Hydrolase</keyword>
<evidence type="ECO:0000256" key="4">
    <source>
        <dbReference type="SAM" id="SignalP"/>
    </source>
</evidence>
<gene>
    <name evidence="8" type="ORF">I2H31_22355</name>
</gene>
<dbReference type="InterPro" id="IPR006101">
    <property type="entry name" value="Glyco_hydro_2"/>
</dbReference>
<dbReference type="InterPro" id="IPR008979">
    <property type="entry name" value="Galactose-bd-like_sf"/>
</dbReference>
<dbReference type="RefSeq" id="WP_196295283.1">
    <property type="nucleotide sequence ID" value="NZ_JADQDM010000019.1"/>
</dbReference>
<keyword evidence="4" id="KW-0732">Signal</keyword>
<dbReference type="Proteomes" id="UP000618931">
    <property type="component" value="Unassembled WGS sequence"/>
</dbReference>
<feature type="chain" id="PRO_5046423600" evidence="4">
    <location>
        <begin position="25"/>
        <end position="822"/>
    </location>
</feature>
<accession>A0ABS0IA94</accession>
<dbReference type="Gene3D" id="2.60.40.10">
    <property type="entry name" value="Immunoglobulins"/>
    <property type="match status" value="3"/>
</dbReference>
<feature type="domain" description="Glycoside hydrolase family 2 immunoglobulin-like beta-sandwich" evidence="5">
    <location>
        <begin position="201"/>
        <end position="306"/>
    </location>
</feature>
<sequence>MKKHTVICFWLLLLLSFLGHPAAAQQSTRLTDGWEFVRQDLGSVWEAVRPVVAGNPESVPLWTPVTLPHCFNARDAVDPDVNYYQGPGWYRTQLAIQNPYANGRTLLHFEGAGQKTRVFIYSTEVGGHVGGYDEWTVDITQAVAEFQKTEAFKTQFKGKIPLSIRCDNSRDLEMMPSDLSDFNVYGGLYRYLNLRYEPAVSLERVAVKAEVDKAGKQGQLTVKGDFREPFASGNAQVSVRLLDPRGKQAAKSQVSLSLKSGELELGSFKMKAPRLWSPERPDLYTVQVTVTTDGQTFQQTEKVGFRHIEFVEHGPFLLNGQRLLLRGTHRHEDHAGVAAAMTEPQIRQEMRLMKQMGINFIRLGHYQQSRIVLNLCDSLGITVWEEIPWCRGGLGGEAYQSQGLRMLTNMIQQHYNHPAVLIWGLGNENDWPGDFPEFDKEKIRTYMKSLNNLAHQLDPARYTAIRRCDFCKDIPDVYSPSIWAGWYRGIYTDYKEVSEQEFKSVKRFLHVEWGGDSHAGRHSENPDNALAKISRGQGADERAGDASLFGGSARVSKDGDWSESYLCNLVDWHLKEQETMPWLSGAAYWPFKDFSTPVRPDNPIPYMNQKGVVERDLTPKEAFYVFQSYWTTAPMVHIYGHSWPVRWGDAGEKKMVKVYSNAAEVELFVNGQSQGVKRRNSQDFPAAGLRWLVALREGENTFRAVARQGKATVQDQITQRYQTAKWSKPAKLTLEKTGETNGVATLEVKMLDAQGVPCLDAANWVRFGLIGGGQLLDDLGTSSSSRKVQAYNGRAIIRVQTNGLRSVASVASEGLEIAFLNL</sequence>
<reference evidence="8 9" key="1">
    <citation type="submission" date="2020-11" db="EMBL/GenBank/DDBJ databases">
        <authorList>
            <person name="Kim M.K."/>
        </authorList>
    </citation>
    <scope>NUCLEOTIDE SEQUENCE [LARGE SCALE GENOMIC DNA]</scope>
    <source>
        <strain evidence="8 9">BT662</strain>
    </source>
</reference>
<feature type="domain" description="Glycoside hydrolase family 2 catalytic" evidence="6">
    <location>
        <begin position="311"/>
        <end position="526"/>
    </location>
</feature>
<protein>
    <submittedName>
        <fullName evidence="8">DUF4982 domain-containing protein</fullName>
    </submittedName>
</protein>
<dbReference type="InterPro" id="IPR017853">
    <property type="entry name" value="GH"/>
</dbReference>
<dbReference type="SUPFAM" id="SSF49303">
    <property type="entry name" value="beta-Galactosidase/glucuronidase domain"/>
    <property type="match status" value="1"/>
</dbReference>
<evidence type="ECO:0000256" key="1">
    <source>
        <dbReference type="ARBA" id="ARBA00007401"/>
    </source>
</evidence>
<evidence type="ECO:0000313" key="8">
    <source>
        <dbReference type="EMBL" id="MBF9223860.1"/>
    </source>
</evidence>
<dbReference type="Pfam" id="PF02836">
    <property type="entry name" value="Glyco_hydro_2_C"/>
    <property type="match status" value="1"/>
</dbReference>
<evidence type="ECO:0000259" key="6">
    <source>
        <dbReference type="Pfam" id="PF02836"/>
    </source>
</evidence>
<feature type="domain" description="DUF4982" evidence="7">
    <location>
        <begin position="651"/>
        <end position="712"/>
    </location>
</feature>
<dbReference type="PANTHER" id="PTHR42732:SF1">
    <property type="entry name" value="BETA-MANNOSIDASE"/>
    <property type="match status" value="1"/>
</dbReference>
<dbReference type="InterPro" id="IPR006103">
    <property type="entry name" value="Glyco_hydro_2_cat"/>
</dbReference>
<dbReference type="InterPro" id="IPR036156">
    <property type="entry name" value="Beta-gal/glucu_dom_sf"/>
</dbReference>
<dbReference type="PRINTS" id="PR00132">
    <property type="entry name" value="GLHYDRLASE2"/>
</dbReference>
<dbReference type="PANTHER" id="PTHR42732">
    <property type="entry name" value="BETA-GALACTOSIDASE"/>
    <property type="match status" value="1"/>
</dbReference>
<evidence type="ECO:0000256" key="3">
    <source>
        <dbReference type="ARBA" id="ARBA00023295"/>
    </source>
</evidence>
<dbReference type="InterPro" id="IPR051913">
    <property type="entry name" value="GH2_Domain-Containing"/>
</dbReference>
<comment type="caution">
    <text evidence="8">The sequence shown here is derived from an EMBL/GenBank/DDBJ whole genome shotgun (WGS) entry which is preliminary data.</text>
</comment>
<dbReference type="InterPro" id="IPR032311">
    <property type="entry name" value="DUF4982"/>
</dbReference>
<name>A0ABS0IA94_9BACT</name>
<dbReference type="Gene3D" id="3.20.20.80">
    <property type="entry name" value="Glycosidases"/>
    <property type="match status" value="1"/>
</dbReference>
<feature type="signal peptide" evidence="4">
    <location>
        <begin position="1"/>
        <end position="24"/>
    </location>
</feature>
<dbReference type="SUPFAM" id="SSF51445">
    <property type="entry name" value="(Trans)glycosidases"/>
    <property type="match status" value="1"/>
</dbReference>